<name>A0A9W4UQ25_9PLEO</name>
<reference evidence="7" key="1">
    <citation type="submission" date="2023-01" db="EMBL/GenBank/DDBJ databases">
        <authorList>
            <person name="Van Ghelder C."/>
            <person name="Rancurel C."/>
        </authorList>
    </citation>
    <scope>NUCLEOTIDE SEQUENCE</scope>
    <source>
        <strain evidence="7">CNCM I-4278</strain>
    </source>
</reference>
<dbReference type="NCBIfam" id="TIGR00607">
    <property type="entry name" value="rad52"/>
    <property type="match status" value="1"/>
</dbReference>
<evidence type="ECO:0000256" key="6">
    <source>
        <dbReference type="SAM" id="MobiDB-lite"/>
    </source>
</evidence>
<keyword evidence="3" id="KW-0233">DNA recombination</keyword>
<dbReference type="InterPro" id="IPR041247">
    <property type="entry name" value="Rad52_fam"/>
</dbReference>
<dbReference type="GO" id="GO:0005634">
    <property type="term" value="C:nucleus"/>
    <property type="evidence" value="ECO:0007669"/>
    <property type="project" value="InterPro"/>
</dbReference>
<keyword evidence="4" id="KW-0234">DNA repair</keyword>
<sequence>MLGTKSADSYRLLNYIPQPFLIPRRGEPKNMPAPGDQYGNVKNPFEERCNDKFSAREAATIQKCLNKQLGPEYISQRPGNGGGKVAYLEGNKAIALANEMFGFDGWSSSLGQVQVDFVDENTQNGKVCLGLSIIVRITLKSGTYHEDIGYGSIENGKGKAASFEKAKKEAATDGLKRALRTFGNALGNCLYDKDYLKKVQGMKVKPVKFNEENLHRHPDFAPPPKQEETVAMKREIQTPAKSNQMTRSQLDTVNKSIVGEFDDEFDGNLFDGVDISENNGDDFTFEQSVPQNPRLAMPTAAQNGASVNQPTNAQNHRPQRPTNQRIQTAPSTRPQNGVQQPNHVAHGRPQGNIQNPRAPQTPAPQQNTGRPDLSKPRASTATIDIHAVPNLQNAPLQNNQQAQQSLQKQPTRPTPPHQQSRTGAQENSTSSAEQPSPANRPHIGFTTSRAAELVQNPESTSALASIPTFDPHAESPIPKAQRTADHTRSLPVKRGEITAFPASTLNTSNSVPNNGGDVVGSGNVLNRSGGAPIPRGVGGNNVNFTNPQQDMNRRIGMPVGGGSMSPSMNRTAYKPPMKRPPLQDVSNNNQRNDATIGEPDAKRVKMDDGGTSRTDNASIAHVS</sequence>
<dbReference type="Proteomes" id="UP001152607">
    <property type="component" value="Unassembled WGS sequence"/>
</dbReference>
<proteinExistence type="inferred from homology"/>
<keyword evidence="8" id="KW-1185">Reference proteome</keyword>
<evidence type="ECO:0000256" key="4">
    <source>
        <dbReference type="ARBA" id="ARBA00023204"/>
    </source>
</evidence>
<evidence type="ECO:0000313" key="8">
    <source>
        <dbReference type="Proteomes" id="UP001152607"/>
    </source>
</evidence>
<keyword evidence="2" id="KW-0227">DNA damage</keyword>
<comment type="caution">
    <text evidence="7">The sequence shown here is derived from an EMBL/GenBank/DDBJ whole genome shotgun (WGS) entry which is preliminary data.</text>
</comment>
<feature type="region of interest" description="Disordered" evidence="6">
    <location>
        <begin position="563"/>
        <end position="623"/>
    </location>
</feature>
<evidence type="ECO:0000256" key="1">
    <source>
        <dbReference type="ARBA" id="ARBA00006638"/>
    </source>
</evidence>
<feature type="compositionally biased region" description="Polar residues" evidence="6">
    <location>
        <begin position="351"/>
        <end position="369"/>
    </location>
</feature>
<feature type="region of interest" description="Disordered" evidence="6">
    <location>
        <begin position="303"/>
        <end position="378"/>
    </location>
</feature>
<dbReference type="EMBL" id="CAOQHR010000008">
    <property type="protein sequence ID" value="CAI6338717.1"/>
    <property type="molecule type" value="Genomic_DNA"/>
</dbReference>
<feature type="region of interest" description="Disordered" evidence="6">
    <location>
        <begin position="398"/>
        <end position="443"/>
    </location>
</feature>
<evidence type="ECO:0000256" key="3">
    <source>
        <dbReference type="ARBA" id="ARBA00023172"/>
    </source>
</evidence>
<feature type="compositionally biased region" description="Low complexity" evidence="6">
    <location>
        <begin position="398"/>
        <end position="410"/>
    </location>
</feature>
<dbReference type="GO" id="GO:0003697">
    <property type="term" value="F:single-stranded DNA binding"/>
    <property type="evidence" value="ECO:0007669"/>
    <property type="project" value="UniProtKB-ARBA"/>
</dbReference>
<dbReference type="FunFam" id="3.30.390.80:FF:000001">
    <property type="entry name" value="DNA repair protein RAD52 homolog"/>
    <property type="match status" value="1"/>
</dbReference>
<dbReference type="Gene3D" id="3.30.390.80">
    <property type="entry name" value="DNA repair protein Rad52/59/22"/>
    <property type="match status" value="1"/>
</dbReference>
<evidence type="ECO:0000256" key="2">
    <source>
        <dbReference type="ARBA" id="ARBA00022763"/>
    </source>
</evidence>
<feature type="compositionally biased region" description="Polar residues" evidence="6">
    <location>
        <begin position="584"/>
        <end position="593"/>
    </location>
</feature>
<dbReference type="InterPro" id="IPR004585">
    <property type="entry name" value="DNA_recomb/repair_Rad52"/>
</dbReference>
<organism evidence="7 8">
    <name type="scientific">Periconia digitata</name>
    <dbReference type="NCBI Taxonomy" id="1303443"/>
    <lineage>
        <taxon>Eukaryota</taxon>
        <taxon>Fungi</taxon>
        <taxon>Dikarya</taxon>
        <taxon>Ascomycota</taxon>
        <taxon>Pezizomycotina</taxon>
        <taxon>Dothideomycetes</taxon>
        <taxon>Pleosporomycetidae</taxon>
        <taxon>Pleosporales</taxon>
        <taxon>Massarineae</taxon>
        <taxon>Periconiaceae</taxon>
        <taxon>Periconia</taxon>
    </lineage>
</organism>
<dbReference type="SUPFAM" id="SSF54768">
    <property type="entry name" value="dsRNA-binding domain-like"/>
    <property type="match status" value="1"/>
</dbReference>
<evidence type="ECO:0000256" key="5">
    <source>
        <dbReference type="ARBA" id="ARBA00077224"/>
    </source>
</evidence>
<dbReference type="PANTHER" id="PTHR12132">
    <property type="entry name" value="DNA REPAIR AND RECOMBINATION PROTEIN RAD52, RAD59"/>
    <property type="match status" value="1"/>
</dbReference>
<feature type="region of interest" description="Disordered" evidence="6">
    <location>
        <begin position="459"/>
        <end position="490"/>
    </location>
</feature>
<feature type="compositionally biased region" description="Basic and acidic residues" evidence="6">
    <location>
        <begin position="599"/>
        <end position="610"/>
    </location>
</feature>
<protein>
    <recommendedName>
        <fullName evidence="5">RAD52 homolog</fullName>
    </recommendedName>
</protein>
<comment type="similarity">
    <text evidence="1">Belongs to the RAD52 family.</text>
</comment>
<gene>
    <name evidence="7" type="ORF">PDIGIT_LOCUS11851</name>
</gene>
<dbReference type="GO" id="GO:0006312">
    <property type="term" value="P:mitotic recombination"/>
    <property type="evidence" value="ECO:0007669"/>
    <property type="project" value="TreeGrafter"/>
</dbReference>
<dbReference type="PANTHER" id="PTHR12132:SF1">
    <property type="entry name" value="DNA REPAIR PROTEIN RAD52 HOMOLOG"/>
    <property type="match status" value="1"/>
</dbReference>
<dbReference type="InterPro" id="IPR007232">
    <property type="entry name" value="Rad52_Rad59_Rad22"/>
</dbReference>
<dbReference type="GO" id="GO:0000730">
    <property type="term" value="P:DNA recombinase assembly"/>
    <property type="evidence" value="ECO:0007669"/>
    <property type="project" value="InterPro"/>
</dbReference>
<dbReference type="GO" id="GO:0045002">
    <property type="term" value="P:double-strand break repair via single-strand annealing"/>
    <property type="evidence" value="ECO:0007669"/>
    <property type="project" value="InterPro"/>
</dbReference>
<dbReference type="InterPro" id="IPR042525">
    <property type="entry name" value="Rad52_Rad59_Rad22_sf"/>
</dbReference>
<dbReference type="OrthoDB" id="206565at2759"/>
<dbReference type="AlphaFoldDB" id="A0A9W4UQ25"/>
<accession>A0A9W4UQ25</accession>
<feature type="compositionally biased region" description="Polar residues" evidence="6">
    <location>
        <begin position="303"/>
        <end position="342"/>
    </location>
</feature>
<feature type="compositionally biased region" description="Polar residues" evidence="6">
    <location>
        <begin position="417"/>
        <end position="437"/>
    </location>
</feature>
<evidence type="ECO:0000313" key="7">
    <source>
        <dbReference type="EMBL" id="CAI6338717.1"/>
    </source>
</evidence>
<dbReference type="Pfam" id="PF04098">
    <property type="entry name" value="Rad52_Rad22"/>
    <property type="match status" value="1"/>
</dbReference>